<name>A0A371AS63_9FIRM</name>
<dbReference type="Proteomes" id="UP000255036">
    <property type="component" value="Unassembled WGS sequence"/>
</dbReference>
<dbReference type="EMBL" id="QRCT01000049">
    <property type="protein sequence ID" value="RDU22407.1"/>
    <property type="molecule type" value="Genomic_DNA"/>
</dbReference>
<evidence type="ECO:0000313" key="3">
    <source>
        <dbReference type="EMBL" id="RDU22407.1"/>
    </source>
</evidence>
<keyword evidence="2" id="KW-0472">Membrane</keyword>
<evidence type="ECO:0000256" key="2">
    <source>
        <dbReference type="SAM" id="Phobius"/>
    </source>
</evidence>
<feature type="transmembrane region" description="Helical" evidence="2">
    <location>
        <begin position="6"/>
        <end position="23"/>
    </location>
</feature>
<accession>A0A371AS63</accession>
<keyword evidence="2" id="KW-1133">Transmembrane helix</keyword>
<proteinExistence type="predicted"/>
<sequence>MNTKSIPAIISLLAGLVTCVVMFQQKYTDVNGMKTLFMVLIIFYGAGLILQFMLNKVFNPAPKKEDKQEMDPDETSIQNNERIEEVKTEEMN</sequence>
<keyword evidence="4" id="KW-1185">Reference proteome</keyword>
<dbReference type="RefSeq" id="WP_115482817.1">
    <property type="nucleotide sequence ID" value="NZ_QRCT01000049.1"/>
</dbReference>
<dbReference type="OrthoDB" id="2063653at2"/>
<feature type="compositionally biased region" description="Basic and acidic residues" evidence="1">
    <location>
        <begin position="81"/>
        <end position="92"/>
    </location>
</feature>
<organism evidence="3 4">
    <name type="scientific">Anaerosacchariphilus polymeriproducens</name>
    <dbReference type="NCBI Taxonomy" id="1812858"/>
    <lineage>
        <taxon>Bacteria</taxon>
        <taxon>Bacillati</taxon>
        <taxon>Bacillota</taxon>
        <taxon>Clostridia</taxon>
        <taxon>Lachnospirales</taxon>
        <taxon>Lachnospiraceae</taxon>
        <taxon>Anaerosacchariphilus</taxon>
    </lineage>
</organism>
<evidence type="ECO:0000313" key="4">
    <source>
        <dbReference type="Proteomes" id="UP000255036"/>
    </source>
</evidence>
<evidence type="ECO:0000256" key="1">
    <source>
        <dbReference type="SAM" id="MobiDB-lite"/>
    </source>
</evidence>
<feature type="transmembrane region" description="Helical" evidence="2">
    <location>
        <begin position="35"/>
        <end position="54"/>
    </location>
</feature>
<gene>
    <name evidence="3" type="ORF">DWV06_14020</name>
</gene>
<feature type="region of interest" description="Disordered" evidence="1">
    <location>
        <begin position="63"/>
        <end position="92"/>
    </location>
</feature>
<reference evidence="3 4" key="1">
    <citation type="submission" date="2018-07" db="EMBL/GenBank/DDBJ databases">
        <title>Anaerosacharophilus polymeroproducens gen. nov. sp. nov., an anaerobic bacterium isolated from salt field.</title>
        <authorList>
            <person name="Kim W."/>
            <person name="Yang S.-H."/>
            <person name="Oh J."/>
            <person name="Lee J.-H."/>
            <person name="Kwon K.K."/>
        </authorList>
    </citation>
    <scope>NUCLEOTIDE SEQUENCE [LARGE SCALE GENOMIC DNA]</scope>
    <source>
        <strain evidence="3 4">MCWD5</strain>
    </source>
</reference>
<keyword evidence="2" id="KW-0812">Transmembrane</keyword>
<protein>
    <submittedName>
        <fullName evidence="3">Uncharacterized protein</fullName>
    </submittedName>
</protein>
<dbReference type="AlphaFoldDB" id="A0A371AS63"/>
<comment type="caution">
    <text evidence="3">The sequence shown here is derived from an EMBL/GenBank/DDBJ whole genome shotgun (WGS) entry which is preliminary data.</text>
</comment>